<name>A0ABY8LEH6_9RHOB</name>
<proteinExistence type="predicted"/>
<gene>
    <name evidence="1" type="ORF">P8627_04660</name>
</gene>
<reference evidence="1 2" key="1">
    <citation type="submission" date="2023-04" db="EMBL/GenBank/DDBJ databases">
        <title>Jannaschia ovalis sp. nov., a marine bacterium isolated from sea tidal flat.</title>
        <authorList>
            <person name="Kwon D.Y."/>
            <person name="Kim J.-J."/>
        </authorList>
    </citation>
    <scope>NUCLEOTIDE SEQUENCE [LARGE SCALE GENOMIC DNA]</scope>
    <source>
        <strain evidence="1 2">GRR-S6-38</strain>
    </source>
</reference>
<protein>
    <submittedName>
        <fullName evidence="1">Uncharacterized protein</fullName>
    </submittedName>
</protein>
<dbReference type="Proteomes" id="UP001243420">
    <property type="component" value="Chromosome"/>
</dbReference>
<organism evidence="1 2">
    <name type="scientific">Jannaschia ovalis</name>
    <dbReference type="NCBI Taxonomy" id="3038773"/>
    <lineage>
        <taxon>Bacteria</taxon>
        <taxon>Pseudomonadati</taxon>
        <taxon>Pseudomonadota</taxon>
        <taxon>Alphaproteobacteria</taxon>
        <taxon>Rhodobacterales</taxon>
        <taxon>Roseobacteraceae</taxon>
        <taxon>Jannaschia</taxon>
    </lineage>
</organism>
<evidence type="ECO:0000313" key="1">
    <source>
        <dbReference type="EMBL" id="WGH79561.1"/>
    </source>
</evidence>
<keyword evidence="2" id="KW-1185">Reference proteome</keyword>
<evidence type="ECO:0000313" key="2">
    <source>
        <dbReference type="Proteomes" id="UP001243420"/>
    </source>
</evidence>
<dbReference type="EMBL" id="CP122537">
    <property type="protein sequence ID" value="WGH79561.1"/>
    <property type="molecule type" value="Genomic_DNA"/>
</dbReference>
<dbReference type="RefSeq" id="WP_279966452.1">
    <property type="nucleotide sequence ID" value="NZ_CP122537.1"/>
</dbReference>
<sequence length="45" mass="5244">MFETHTTRTYEEAFARARAERAAAFRSLFSFRRPGFALMSRARTA</sequence>
<accession>A0ABY8LEH6</accession>